<keyword evidence="2" id="KW-1185">Reference proteome</keyword>
<reference evidence="1 2" key="1">
    <citation type="submission" date="2021-05" db="EMBL/GenBank/DDBJ databases">
        <title>Genome Assembly of Synthetic Allotetraploid Brassica napus Reveals Homoeologous Exchanges between Subgenomes.</title>
        <authorList>
            <person name="Davis J.T."/>
        </authorList>
    </citation>
    <scope>NUCLEOTIDE SEQUENCE [LARGE SCALE GENOMIC DNA]</scope>
    <source>
        <strain evidence="2">cv. Da-Ae</strain>
        <tissue evidence="1">Seedling</tissue>
    </source>
</reference>
<evidence type="ECO:0000313" key="2">
    <source>
        <dbReference type="Proteomes" id="UP000824890"/>
    </source>
</evidence>
<comment type="caution">
    <text evidence="1">The sequence shown here is derived from an EMBL/GenBank/DDBJ whole genome shotgun (WGS) entry which is preliminary data.</text>
</comment>
<organism evidence="1 2">
    <name type="scientific">Brassica napus</name>
    <name type="common">Rape</name>
    <dbReference type="NCBI Taxonomy" id="3708"/>
    <lineage>
        <taxon>Eukaryota</taxon>
        <taxon>Viridiplantae</taxon>
        <taxon>Streptophyta</taxon>
        <taxon>Embryophyta</taxon>
        <taxon>Tracheophyta</taxon>
        <taxon>Spermatophyta</taxon>
        <taxon>Magnoliopsida</taxon>
        <taxon>eudicotyledons</taxon>
        <taxon>Gunneridae</taxon>
        <taxon>Pentapetalae</taxon>
        <taxon>rosids</taxon>
        <taxon>malvids</taxon>
        <taxon>Brassicales</taxon>
        <taxon>Brassicaceae</taxon>
        <taxon>Brassiceae</taxon>
        <taxon>Brassica</taxon>
    </lineage>
</organism>
<dbReference type="Proteomes" id="UP000824890">
    <property type="component" value="Unassembled WGS sequence"/>
</dbReference>
<dbReference type="EMBL" id="JAGKQM010000010">
    <property type="protein sequence ID" value="KAH0905964.1"/>
    <property type="molecule type" value="Genomic_DNA"/>
</dbReference>
<gene>
    <name evidence="1" type="ORF">HID58_037791</name>
</gene>
<accession>A0ABQ8BMD4</accession>
<proteinExistence type="predicted"/>
<name>A0ABQ8BMD4_BRANA</name>
<protein>
    <submittedName>
        <fullName evidence="1">Uncharacterized protein</fullName>
    </submittedName>
</protein>
<evidence type="ECO:0000313" key="1">
    <source>
        <dbReference type="EMBL" id="KAH0905964.1"/>
    </source>
</evidence>
<sequence>MLMSTEGTAPLVSDLVARKDGDLELPSPAQKTVTGDAEVRRRGGVEVWRCGGAEELRCGGAEVWKCNFLHRPELAPDSIITKLLFQMTIYHFGQERNARRHHSSWITTDAMQKTIEKAMRNRIMSLKYKLDHKFAGLLYRDGFITLCSTGFLFVRIPSFSTHSVA</sequence>